<protein>
    <submittedName>
        <fullName evidence="2">Uncharacterized protein</fullName>
    </submittedName>
</protein>
<name>A0A9D9E888_9SPIR</name>
<reference evidence="2" key="1">
    <citation type="submission" date="2020-10" db="EMBL/GenBank/DDBJ databases">
        <authorList>
            <person name="Gilroy R."/>
        </authorList>
    </citation>
    <scope>NUCLEOTIDE SEQUENCE</scope>
    <source>
        <strain evidence="2">11167</strain>
    </source>
</reference>
<dbReference type="EMBL" id="JADIMU010000031">
    <property type="protein sequence ID" value="MBO8443121.1"/>
    <property type="molecule type" value="Genomic_DNA"/>
</dbReference>
<evidence type="ECO:0000313" key="3">
    <source>
        <dbReference type="Proteomes" id="UP000823633"/>
    </source>
</evidence>
<proteinExistence type="predicted"/>
<dbReference type="AlphaFoldDB" id="A0A9D9E888"/>
<evidence type="ECO:0000256" key="1">
    <source>
        <dbReference type="SAM" id="Phobius"/>
    </source>
</evidence>
<accession>A0A9D9E888</accession>
<feature type="transmembrane region" description="Helical" evidence="1">
    <location>
        <begin position="12"/>
        <end position="33"/>
    </location>
</feature>
<gene>
    <name evidence="2" type="ORF">IAC42_05115</name>
</gene>
<keyword evidence="1" id="KW-1133">Transmembrane helix</keyword>
<sequence>MPKPRSTAKLVVTSVVISFVVIAIFALVFLNYIVPAYQVTEDQIYSVLIKLFPILIGLILIQIGVMIAKRHEDEFADQVDKLPPNAYTKPFESAAKDDPANVSIDVTKSQESVAPQASAPVAEPIIREVVKEVPVERVVVKEVPVEVVKEIEKEVPVVRQVVKEVVREVPVPTPVVSGEEAVREVPVERVVLKEVPVEVVKEVPVEIVKEVLKEVPVGSAQSEVVKEVPVVKEIVREVPIEIVKEVPIEVPVEVEKVVEKIVEKPVEVEKIVERPVEVEKPVASPVESRMLDFSQVLAEECEGARRDGYDISLALFKKGGELDEAKLESAFADNAFIFDHDQDWALIFSFANQEEVTSLIHAKEAELGQVEFSVACMEAGQADGDKLLKMAASSF</sequence>
<dbReference type="Proteomes" id="UP000823633">
    <property type="component" value="Unassembled WGS sequence"/>
</dbReference>
<reference evidence="2" key="2">
    <citation type="journal article" date="2021" name="PeerJ">
        <title>Extensive microbial diversity within the chicken gut microbiome revealed by metagenomics and culture.</title>
        <authorList>
            <person name="Gilroy R."/>
            <person name="Ravi A."/>
            <person name="Getino M."/>
            <person name="Pursley I."/>
            <person name="Horton D.L."/>
            <person name="Alikhan N.F."/>
            <person name="Baker D."/>
            <person name="Gharbi K."/>
            <person name="Hall N."/>
            <person name="Watson M."/>
            <person name="Adriaenssens E.M."/>
            <person name="Foster-Nyarko E."/>
            <person name="Jarju S."/>
            <person name="Secka A."/>
            <person name="Antonio M."/>
            <person name="Oren A."/>
            <person name="Chaudhuri R.R."/>
            <person name="La Ragione R."/>
            <person name="Hildebrand F."/>
            <person name="Pallen M.J."/>
        </authorList>
    </citation>
    <scope>NUCLEOTIDE SEQUENCE</scope>
    <source>
        <strain evidence="2">11167</strain>
    </source>
</reference>
<keyword evidence="1" id="KW-0812">Transmembrane</keyword>
<evidence type="ECO:0000313" key="2">
    <source>
        <dbReference type="EMBL" id="MBO8443121.1"/>
    </source>
</evidence>
<keyword evidence="1" id="KW-0472">Membrane</keyword>
<comment type="caution">
    <text evidence="2">The sequence shown here is derived from an EMBL/GenBank/DDBJ whole genome shotgun (WGS) entry which is preliminary data.</text>
</comment>
<organism evidence="2 3">
    <name type="scientific">Candidatus Aphodenecus pullistercoris</name>
    <dbReference type="NCBI Taxonomy" id="2840669"/>
    <lineage>
        <taxon>Bacteria</taxon>
        <taxon>Pseudomonadati</taxon>
        <taxon>Spirochaetota</taxon>
        <taxon>Spirochaetia</taxon>
        <taxon>Spirochaetales</taxon>
        <taxon>Candidatus Aphodenecus</taxon>
    </lineage>
</organism>
<feature type="transmembrane region" description="Helical" evidence="1">
    <location>
        <begin position="45"/>
        <end position="68"/>
    </location>
</feature>